<protein>
    <recommendedName>
        <fullName evidence="9">Dihydrofolate synthase/folylpolyglutamate synthase</fullName>
        <ecNumber evidence="7">6.3.2.12</ecNumber>
        <ecNumber evidence="8">6.3.2.17</ecNumber>
    </recommendedName>
    <alternativeName>
        <fullName evidence="18">Folylpoly-gamma-glutamate synthetase-dihydrofolate synthetase</fullName>
    </alternativeName>
    <alternativeName>
        <fullName evidence="16">Folylpolyglutamate synthetase</fullName>
    </alternativeName>
    <alternativeName>
        <fullName evidence="17">Tetrahydrofolylpolyglutamate synthase</fullName>
    </alternativeName>
</protein>
<dbReference type="GO" id="GO:0005737">
    <property type="term" value="C:cytoplasm"/>
    <property type="evidence" value="ECO:0007669"/>
    <property type="project" value="TreeGrafter"/>
</dbReference>
<dbReference type="GO" id="GO:0046654">
    <property type="term" value="P:tetrahydrofolate biosynthetic process"/>
    <property type="evidence" value="ECO:0007669"/>
    <property type="project" value="UniProtKB-UniPathway"/>
</dbReference>
<keyword evidence="11" id="KW-0479">Metal-binding</keyword>
<keyword evidence="14" id="KW-0460">Magnesium</keyword>
<dbReference type="EMBL" id="UGTV01000015">
    <property type="protein sequence ID" value="SUC09778.1"/>
    <property type="molecule type" value="Genomic_DNA"/>
</dbReference>
<evidence type="ECO:0000256" key="7">
    <source>
        <dbReference type="ARBA" id="ARBA00013023"/>
    </source>
</evidence>
<evidence type="ECO:0000256" key="13">
    <source>
        <dbReference type="ARBA" id="ARBA00022840"/>
    </source>
</evidence>
<dbReference type="FunFam" id="3.40.1190.10:FF:000004">
    <property type="entry name" value="Dihydrofolate synthase/folylpolyglutamate synthase"/>
    <property type="match status" value="1"/>
</dbReference>
<dbReference type="InterPro" id="IPR018109">
    <property type="entry name" value="Folylpolyglutamate_synth_CS"/>
</dbReference>
<keyword evidence="10 23" id="KW-0436">Ligase</keyword>
<dbReference type="InterPro" id="IPR013221">
    <property type="entry name" value="Mur_ligase_cen"/>
</dbReference>
<evidence type="ECO:0000256" key="8">
    <source>
        <dbReference type="ARBA" id="ARBA00013025"/>
    </source>
</evidence>
<evidence type="ECO:0000256" key="9">
    <source>
        <dbReference type="ARBA" id="ARBA00019357"/>
    </source>
</evidence>
<evidence type="ECO:0000256" key="22">
    <source>
        <dbReference type="ARBA" id="ARBA00049161"/>
    </source>
</evidence>
<dbReference type="PANTHER" id="PTHR11136">
    <property type="entry name" value="FOLYLPOLYGLUTAMATE SYNTHASE-RELATED"/>
    <property type="match status" value="1"/>
</dbReference>
<dbReference type="Pfam" id="PF08245">
    <property type="entry name" value="Mur_ligase_M"/>
    <property type="match status" value="1"/>
</dbReference>
<dbReference type="GO" id="GO:0046872">
    <property type="term" value="F:metal ion binding"/>
    <property type="evidence" value="ECO:0007669"/>
    <property type="project" value="UniProtKB-KW"/>
</dbReference>
<evidence type="ECO:0000256" key="2">
    <source>
        <dbReference type="ARBA" id="ARBA00002714"/>
    </source>
</evidence>
<evidence type="ECO:0000256" key="15">
    <source>
        <dbReference type="ARBA" id="ARBA00022909"/>
    </source>
</evidence>
<dbReference type="UniPathway" id="UPA00077">
    <property type="reaction ID" value="UER00157"/>
</dbReference>
<dbReference type="RefSeq" id="WP_115322667.1">
    <property type="nucleotide sequence ID" value="NZ_UGTV01000015.1"/>
</dbReference>
<evidence type="ECO:0000313" key="27">
    <source>
        <dbReference type="Proteomes" id="UP000254704"/>
    </source>
</evidence>
<dbReference type="PIRSF" id="PIRSF001563">
    <property type="entry name" value="Folylpolyglu_synth"/>
    <property type="match status" value="1"/>
</dbReference>
<keyword evidence="15" id="KW-0289">Folate biosynthesis</keyword>
<evidence type="ECO:0000256" key="21">
    <source>
        <dbReference type="ARBA" id="ARBA00049035"/>
    </source>
</evidence>
<sequence>MSNSTSQLTATSSLMEWLYYLENSHFKAIDLGLERIKSVAEQLDLLIPAPFVITVGGTNGKGTTCRLLEMILINAGYNVGVYSSPHLIRYNERVRIQGRELPDHRHVESFSFIEQYKTQSLTYFEFSTLSALHLFKQAKLDIVILEVGLGGRLDATNIIDSDIAVITSIGIDHIDFLGSDREQIGFEKAGIFRTNKPAIIGEPNIPQTLLNHANSLACKSSCRDIDWFFTVDSYYWNWTGQKEQFKNLPLCQIPLANAATVLATIEQLPFAISEEIIRQSLQNVELVGRFQTIKHTDLYPLAKSINKATKELPRVILDVGHNPHAAAYLAEKLIALKQQDDGKIIAVCGMLKDKDAEGVFSLLLSVIDHWYCVTLTGYRGQDGDTLFVTLQQAAQNQEVKLSAESLSSVEDAVKNALQQAAQNDIILVFGSFHTVGDFLQLL</sequence>
<evidence type="ECO:0000256" key="11">
    <source>
        <dbReference type="ARBA" id="ARBA00022723"/>
    </source>
</evidence>
<dbReference type="GO" id="GO:0004326">
    <property type="term" value="F:tetrahydrofolylpolyglutamate synthase activity"/>
    <property type="evidence" value="ECO:0007669"/>
    <property type="project" value="UniProtKB-EC"/>
</dbReference>
<dbReference type="GO" id="GO:0046656">
    <property type="term" value="P:folic acid biosynthetic process"/>
    <property type="evidence" value="ECO:0007669"/>
    <property type="project" value="UniProtKB-KW"/>
</dbReference>
<comment type="pathway">
    <text evidence="4">Cofactor biosynthesis; tetrahydrofolylpolyglutamate biosynthesis.</text>
</comment>
<dbReference type="InterPro" id="IPR036615">
    <property type="entry name" value="Mur_ligase_C_dom_sf"/>
</dbReference>
<dbReference type="PROSITE" id="PS01011">
    <property type="entry name" value="FOLYLPOLYGLU_SYNT_1"/>
    <property type="match status" value="1"/>
</dbReference>
<dbReference type="Gene3D" id="3.40.1190.10">
    <property type="entry name" value="Mur-like, catalytic domain"/>
    <property type="match status" value="1"/>
</dbReference>
<name>A0A379ETM3_9PAST</name>
<dbReference type="NCBIfam" id="TIGR01499">
    <property type="entry name" value="folC"/>
    <property type="match status" value="1"/>
</dbReference>
<evidence type="ECO:0000256" key="6">
    <source>
        <dbReference type="ARBA" id="ARBA00011245"/>
    </source>
</evidence>
<dbReference type="InterPro" id="IPR001645">
    <property type="entry name" value="Folylpolyglutamate_synth"/>
</dbReference>
<dbReference type="Gene3D" id="3.90.190.20">
    <property type="entry name" value="Mur ligase, C-terminal domain"/>
    <property type="match status" value="1"/>
</dbReference>
<dbReference type="EC" id="6.3.2.12" evidence="7"/>
<evidence type="ECO:0000256" key="16">
    <source>
        <dbReference type="ARBA" id="ARBA00030048"/>
    </source>
</evidence>
<dbReference type="SUPFAM" id="SSF53623">
    <property type="entry name" value="MurD-like peptide ligases, catalytic domain"/>
    <property type="match status" value="1"/>
</dbReference>
<dbReference type="NCBIfam" id="NF008101">
    <property type="entry name" value="PRK10846.1"/>
    <property type="match status" value="1"/>
</dbReference>
<keyword evidence="12 23" id="KW-0547">Nucleotide-binding</keyword>
<keyword evidence="13 23" id="KW-0067">ATP-binding</keyword>
<evidence type="ECO:0000256" key="23">
    <source>
        <dbReference type="PIRNR" id="PIRNR001563"/>
    </source>
</evidence>
<evidence type="ECO:0000256" key="1">
    <source>
        <dbReference type="ARBA" id="ARBA00001946"/>
    </source>
</evidence>
<gene>
    <name evidence="26" type="primary">folC</name>
    <name evidence="26" type="ORF">NCTC11621_00799</name>
</gene>
<evidence type="ECO:0000256" key="4">
    <source>
        <dbReference type="ARBA" id="ARBA00005150"/>
    </source>
</evidence>
<comment type="catalytic activity">
    <reaction evidence="20">
        <text>10-formyltetrahydrofolyl-(gamma-L-Glu)(n) + L-glutamate + ATP = 10-formyltetrahydrofolyl-(gamma-L-Glu)(n+1) + ADP + phosphate + H(+)</text>
        <dbReference type="Rhea" id="RHEA:51904"/>
        <dbReference type="Rhea" id="RHEA-COMP:13088"/>
        <dbReference type="Rhea" id="RHEA-COMP:14300"/>
        <dbReference type="ChEBI" id="CHEBI:15378"/>
        <dbReference type="ChEBI" id="CHEBI:29985"/>
        <dbReference type="ChEBI" id="CHEBI:30616"/>
        <dbReference type="ChEBI" id="CHEBI:43474"/>
        <dbReference type="ChEBI" id="CHEBI:134413"/>
        <dbReference type="ChEBI" id="CHEBI:456216"/>
        <dbReference type="EC" id="6.3.2.17"/>
    </reaction>
</comment>
<accession>A0A379ETM3</accession>
<evidence type="ECO:0000259" key="25">
    <source>
        <dbReference type="Pfam" id="PF08245"/>
    </source>
</evidence>
<proteinExistence type="inferred from homology"/>
<dbReference type="Proteomes" id="UP000254704">
    <property type="component" value="Unassembled WGS sequence"/>
</dbReference>
<evidence type="ECO:0000256" key="5">
    <source>
        <dbReference type="ARBA" id="ARBA00008276"/>
    </source>
</evidence>
<dbReference type="AlphaFoldDB" id="A0A379ETM3"/>
<comment type="cofactor">
    <cofactor evidence="1">
        <name>Mg(2+)</name>
        <dbReference type="ChEBI" id="CHEBI:18420"/>
    </cofactor>
</comment>
<evidence type="ECO:0000256" key="20">
    <source>
        <dbReference type="ARBA" id="ARBA00047808"/>
    </source>
</evidence>
<evidence type="ECO:0000256" key="18">
    <source>
        <dbReference type="ARBA" id="ARBA00032510"/>
    </source>
</evidence>
<evidence type="ECO:0000256" key="17">
    <source>
        <dbReference type="ARBA" id="ARBA00030592"/>
    </source>
</evidence>
<dbReference type="GO" id="GO:0008841">
    <property type="term" value="F:dihydrofolate synthase activity"/>
    <property type="evidence" value="ECO:0007669"/>
    <property type="project" value="UniProtKB-EC"/>
</dbReference>
<dbReference type="GO" id="GO:0005524">
    <property type="term" value="F:ATP binding"/>
    <property type="evidence" value="ECO:0007669"/>
    <property type="project" value="UniProtKB-KW"/>
</dbReference>
<evidence type="ECO:0000256" key="19">
    <source>
        <dbReference type="ARBA" id="ARBA00047493"/>
    </source>
</evidence>
<evidence type="ECO:0000313" key="26">
    <source>
        <dbReference type="EMBL" id="SUC09778.1"/>
    </source>
</evidence>
<evidence type="ECO:0000256" key="3">
    <source>
        <dbReference type="ARBA" id="ARBA00004799"/>
    </source>
</evidence>
<comment type="catalytic activity">
    <reaction evidence="19">
        <text>(6S)-5,6,7,8-tetrahydrofolyl-(gamma-L-Glu)(n) + L-glutamate + ATP = (6S)-5,6,7,8-tetrahydrofolyl-(gamma-L-Glu)(n+1) + ADP + phosphate + H(+)</text>
        <dbReference type="Rhea" id="RHEA:10580"/>
        <dbReference type="Rhea" id="RHEA-COMP:14738"/>
        <dbReference type="Rhea" id="RHEA-COMP:14740"/>
        <dbReference type="ChEBI" id="CHEBI:15378"/>
        <dbReference type="ChEBI" id="CHEBI:29985"/>
        <dbReference type="ChEBI" id="CHEBI:30616"/>
        <dbReference type="ChEBI" id="CHEBI:43474"/>
        <dbReference type="ChEBI" id="CHEBI:141005"/>
        <dbReference type="ChEBI" id="CHEBI:456216"/>
        <dbReference type="EC" id="6.3.2.17"/>
    </reaction>
</comment>
<reference evidence="26 27" key="1">
    <citation type="submission" date="2018-06" db="EMBL/GenBank/DDBJ databases">
        <authorList>
            <consortium name="Pathogen Informatics"/>
            <person name="Doyle S."/>
        </authorList>
    </citation>
    <scope>NUCLEOTIDE SEQUENCE [LARGE SCALE GENOMIC DNA]</scope>
    <source>
        <strain evidence="26 27">NCTC11621</strain>
    </source>
</reference>
<evidence type="ECO:0000256" key="14">
    <source>
        <dbReference type="ARBA" id="ARBA00022842"/>
    </source>
</evidence>
<comment type="function">
    <text evidence="2">Functions in two distinct reactions of the de novo folate biosynthetic pathway. Catalyzes the addition of a glutamate residue to dihydropteroate (7,8-dihydropteroate or H2Pte) to form dihydrofolate (7,8-dihydrofolate monoglutamate or H2Pte-Glu). Also catalyzes successive additions of L-glutamate to tetrahydrofolate or 10-formyltetrahydrofolate or 5,10-methylenetetrahydrofolate, leading to folylpolyglutamate derivatives.</text>
</comment>
<evidence type="ECO:0000259" key="24">
    <source>
        <dbReference type="Pfam" id="PF02875"/>
    </source>
</evidence>
<dbReference type="PROSITE" id="PS01012">
    <property type="entry name" value="FOLYLPOLYGLU_SYNT_2"/>
    <property type="match status" value="1"/>
</dbReference>
<dbReference type="Pfam" id="PF02875">
    <property type="entry name" value="Mur_ligase_C"/>
    <property type="match status" value="1"/>
</dbReference>
<dbReference type="SUPFAM" id="SSF53244">
    <property type="entry name" value="MurD-like peptide ligases, peptide-binding domain"/>
    <property type="match status" value="1"/>
</dbReference>
<dbReference type="PANTHER" id="PTHR11136:SF0">
    <property type="entry name" value="DIHYDROFOLATE SYNTHETASE-RELATED"/>
    <property type="match status" value="1"/>
</dbReference>
<feature type="domain" description="Mur ligase central" evidence="25">
    <location>
        <begin position="55"/>
        <end position="196"/>
    </location>
</feature>
<organism evidence="26 27">
    <name type="scientific">Pasteurella canis</name>
    <dbReference type="NCBI Taxonomy" id="753"/>
    <lineage>
        <taxon>Bacteria</taxon>
        <taxon>Pseudomonadati</taxon>
        <taxon>Pseudomonadota</taxon>
        <taxon>Gammaproteobacteria</taxon>
        <taxon>Pasteurellales</taxon>
        <taxon>Pasteurellaceae</taxon>
        <taxon>Pasteurella</taxon>
    </lineage>
</organism>
<comment type="catalytic activity">
    <reaction evidence="21">
        <text>(6R)-5,10-methylenetetrahydrofolyl-(gamma-L-Glu)(n) + L-glutamate + ATP = (6R)-5,10-methylenetetrahydrofolyl-(gamma-L-Glu)(n+1) + ADP + phosphate + H(+)</text>
        <dbReference type="Rhea" id="RHEA:51912"/>
        <dbReference type="Rhea" id="RHEA-COMP:13257"/>
        <dbReference type="Rhea" id="RHEA-COMP:13258"/>
        <dbReference type="ChEBI" id="CHEBI:15378"/>
        <dbReference type="ChEBI" id="CHEBI:29985"/>
        <dbReference type="ChEBI" id="CHEBI:30616"/>
        <dbReference type="ChEBI" id="CHEBI:43474"/>
        <dbReference type="ChEBI" id="CHEBI:136572"/>
        <dbReference type="ChEBI" id="CHEBI:456216"/>
        <dbReference type="EC" id="6.3.2.17"/>
    </reaction>
</comment>
<comment type="subunit">
    <text evidence="6">Monomer.</text>
</comment>
<dbReference type="EC" id="6.3.2.17" evidence="8"/>
<feature type="domain" description="Mur ligase C-terminal" evidence="24">
    <location>
        <begin position="313"/>
        <end position="432"/>
    </location>
</feature>
<evidence type="ECO:0000256" key="12">
    <source>
        <dbReference type="ARBA" id="ARBA00022741"/>
    </source>
</evidence>
<evidence type="ECO:0000256" key="10">
    <source>
        <dbReference type="ARBA" id="ARBA00022598"/>
    </source>
</evidence>
<comment type="similarity">
    <text evidence="5 23">Belongs to the folylpolyglutamate synthase family.</text>
</comment>
<dbReference type="InterPro" id="IPR036565">
    <property type="entry name" value="Mur-like_cat_sf"/>
</dbReference>
<comment type="catalytic activity">
    <reaction evidence="22">
        <text>7,8-dihydropteroate + L-glutamate + ATP = 7,8-dihydrofolate + ADP + phosphate + H(+)</text>
        <dbReference type="Rhea" id="RHEA:23584"/>
        <dbReference type="ChEBI" id="CHEBI:15378"/>
        <dbReference type="ChEBI" id="CHEBI:17839"/>
        <dbReference type="ChEBI" id="CHEBI:29985"/>
        <dbReference type="ChEBI" id="CHEBI:30616"/>
        <dbReference type="ChEBI" id="CHEBI:43474"/>
        <dbReference type="ChEBI" id="CHEBI:57451"/>
        <dbReference type="ChEBI" id="CHEBI:456216"/>
        <dbReference type="EC" id="6.3.2.12"/>
    </reaction>
</comment>
<comment type="pathway">
    <text evidence="3">Cofactor biosynthesis; tetrahydrofolate biosynthesis; 7,8-dihydrofolate from 2-amino-4-hydroxy-6-hydroxymethyl-7,8-dihydropteridine diphosphate and 4-aminobenzoate: step 2/2.</text>
</comment>
<dbReference type="InterPro" id="IPR004101">
    <property type="entry name" value="Mur_ligase_C"/>
</dbReference>